<reference evidence="2" key="1">
    <citation type="submission" date="2018-12" db="EMBL/GenBank/DDBJ databases">
        <title>Tengunoibacter tsumagoiensis gen. nov., sp. nov., Dictyobacter kobayashii sp. nov., D. alpinus sp. nov., and D. joshuensis sp. nov. and description of Dictyobacteraceae fam. nov. within the order Ktedonobacterales isolated from Tengu-no-mugimeshi.</title>
        <authorList>
            <person name="Wang C.M."/>
            <person name="Zheng Y."/>
            <person name="Sakai Y."/>
            <person name="Toyoda A."/>
            <person name="Minakuchi Y."/>
            <person name="Abe K."/>
            <person name="Yokota A."/>
            <person name="Yabe S."/>
        </authorList>
    </citation>
    <scope>NUCLEOTIDE SEQUENCE [LARGE SCALE GENOMIC DNA]</scope>
    <source>
        <strain evidence="2">Uno16</strain>
    </source>
</reference>
<comment type="caution">
    <text evidence="1">The sequence shown here is derived from an EMBL/GenBank/DDBJ whole genome shotgun (WGS) entry which is preliminary data.</text>
</comment>
<dbReference type="AlphaFoldDB" id="A0A402BLB8"/>
<sequence length="166" mass="18774">MAEVQQERVIGAVKALILERKSFIGEVKSYLEKVAVVVTSEEEIEGAIARLFRPDNNTLMSLAQALLLGNVVRGVWHDEYSFIVARRSYKLFDNAQDTKVVYLLFSCIGDTIERTIDPYDSPEAVQKALESMRARVDSWSPLPRAHAEKMLADFKHLTMRISVTLS</sequence>
<dbReference type="EMBL" id="BIFT01000003">
    <property type="protein sequence ID" value="GCE32158.1"/>
    <property type="molecule type" value="Genomic_DNA"/>
</dbReference>
<dbReference type="RefSeq" id="WP_126632152.1">
    <property type="nucleotide sequence ID" value="NZ_BIFT01000003.1"/>
</dbReference>
<keyword evidence="2" id="KW-1185">Reference proteome</keyword>
<proteinExistence type="predicted"/>
<organism evidence="1 2">
    <name type="scientific">Dictyobacter alpinus</name>
    <dbReference type="NCBI Taxonomy" id="2014873"/>
    <lineage>
        <taxon>Bacteria</taxon>
        <taxon>Bacillati</taxon>
        <taxon>Chloroflexota</taxon>
        <taxon>Ktedonobacteria</taxon>
        <taxon>Ktedonobacterales</taxon>
        <taxon>Dictyobacteraceae</taxon>
        <taxon>Dictyobacter</taxon>
    </lineage>
</organism>
<protein>
    <submittedName>
        <fullName evidence="1">Uncharacterized protein</fullName>
    </submittedName>
</protein>
<gene>
    <name evidence="1" type="ORF">KDA_76420</name>
</gene>
<accession>A0A402BLB8</accession>
<evidence type="ECO:0000313" key="1">
    <source>
        <dbReference type="EMBL" id="GCE32158.1"/>
    </source>
</evidence>
<evidence type="ECO:0000313" key="2">
    <source>
        <dbReference type="Proteomes" id="UP000287171"/>
    </source>
</evidence>
<dbReference type="Proteomes" id="UP000287171">
    <property type="component" value="Unassembled WGS sequence"/>
</dbReference>
<name>A0A402BLB8_9CHLR</name>